<evidence type="ECO:0000313" key="3">
    <source>
        <dbReference type="Proteomes" id="UP000251795"/>
    </source>
</evidence>
<protein>
    <submittedName>
        <fullName evidence="2">Uncharacterized protein</fullName>
    </submittedName>
</protein>
<sequence>MTLPIQMETTPMETLKLRRVERNLTSLEQRTTQTQKILTQTNPKVMTGMQMLKALMTRTSNSEPLEVPKTHDAMIEILIAIRYMCTKRMIFPVVAANIERRNDYLVMNKLTFQMKPGKFMTAVQDSNCEINVCWLMRAFTRTALHFDLKPVIAEKSGEFQPLVSRFFSQEDSDFAYRRHYDIRYMAALTDISKPRMYTLNGVNYGVQVTRQETEEVESCERSRDTGKGAQASSPWEARSGC</sequence>
<dbReference type="EMBL" id="MH248138">
    <property type="protein sequence ID" value="AWY08611.1"/>
    <property type="molecule type" value="Genomic_DNA"/>
</dbReference>
<accession>A0A2Z4QFM3</accession>
<keyword evidence="3" id="KW-1185">Reference proteome</keyword>
<reference evidence="2 3" key="1">
    <citation type="submission" date="2018-04" db="EMBL/GenBank/DDBJ databases">
        <authorList>
            <person name="Go L.Y."/>
            <person name="Mitchell J.A."/>
        </authorList>
    </citation>
    <scope>NUCLEOTIDE SEQUENCE [LARGE SCALE GENOMIC DNA]</scope>
</reference>
<proteinExistence type="predicted"/>
<evidence type="ECO:0000256" key="1">
    <source>
        <dbReference type="SAM" id="MobiDB-lite"/>
    </source>
</evidence>
<dbReference type="Proteomes" id="UP000251795">
    <property type="component" value="Segment"/>
</dbReference>
<gene>
    <name evidence="2" type="ORF">Alexandra_237</name>
</gene>
<organism evidence="2 3">
    <name type="scientific">Erwinia phage vB_EamM_Alexandra</name>
    <dbReference type="NCBI Taxonomy" id="2201424"/>
    <lineage>
        <taxon>Viruses</taxon>
        <taxon>Duplodnaviria</taxon>
        <taxon>Heunggongvirae</taxon>
        <taxon>Uroviricota</taxon>
        <taxon>Caudoviricetes</taxon>
        <taxon>Alexandravirus</taxon>
        <taxon>Alexandravirus alexandra</taxon>
    </lineage>
</organism>
<evidence type="ECO:0000313" key="2">
    <source>
        <dbReference type="EMBL" id="AWY08611.1"/>
    </source>
</evidence>
<feature type="region of interest" description="Disordered" evidence="1">
    <location>
        <begin position="215"/>
        <end position="241"/>
    </location>
</feature>
<name>A0A2Z4QFM3_9CAUD</name>